<evidence type="ECO:0000313" key="2">
    <source>
        <dbReference type="EMBL" id="RZB52495.1"/>
    </source>
</evidence>
<comment type="caution">
    <text evidence="2">The sequence shown here is derived from an EMBL/GenBank/DDBJ whole genome shotgun (WGS) entry which is preliminary data.</text>
</comment>
<evidence type="ECO:0000256" key="1">
    <source>
        <dbReference type="SAM" id="MobiDB-lite"/>
    </source>
</evidence>
<dbReference type="Proteomes" id="UP000289340">
    <property type="component" value="Chromosome 18"/>
</dbReference>
<feature type="compositionally biased region" description="Polar residues" evidence="1">
    <location>
        <begin position="68"/>
        <end position="80"/>
    </location>
</feature>
<sequence length="80" mass="9015">MGSPSMGGSKRRLSSRRLGGALREQRARLYSVDTWPEENERDEFSPALDYCELVKPSWKKNGKIQPYGATNGNLRNPMAT</sequence>
<dbReference type="EMBL" id="QZWG01000018">
    <property type="protein sequence ID" value="RZB52495.1"/>
    <property type="molecule type" value="Genomic_DNA"/>
</dbReference>
<organism evidence="2 3">
    <name type="scientific">Glycine soja</name>
    <name type="common">Wild soybean</name>
    <dbReference type="NCBI Taxonomy" id="3848"/>
    <lineage>
        <taxon>Eukaryota</taxon>
        <taxon>Viridiplantae</taxon>
        <taxon>Streptophyta</taxon>
        <taxon>Embryophyta</taxon>
        <taxon>Tracheophyta</taxon>
        <taxon>Spermatophyta</taxon>
        <taxon>Magnoliopsida</taxon>
        <taxon>eudicotyledons</taxon>
        <taxon>Gunneridae</taxon>
        <taxon>Pentapetalae</taxon>
        <taxon>rosids</taxon>
        <taxon>fabids</taxon>
        <taxon>Fabales</taxon>
        <taxon>Fabaceae</taxon>
        <taxon>Papilionoideae</taxon>
        <taxon>50 kb inversion clade</taxon>
        <taxon>NPAAA clade</taxon>
        <taxon>indigoferoid/millettioid clade</taxon>
        <taxon>Phaseoleae</taxon>
        <taxon>Glycine</taxon>
        <taxon>Glycine subgen. Soja</taxon>
    </lineage>
</organism>
<dbReference type="AlphaFoldDB" id="A0A445FU98"/>
<reference evidence="2 3" key="1">
    <citation type="submission" date="2018-09" db="EMBL/GenBank/DDBJ databases">
        <title>A high-quality reference genome of wild soybean provides a powerful tool to mine soybean genomes.</title>
        <authorList>
            <person name="Xie M."/>
            <person name="Chung C.Y.L."/>
            <person name="Li M.-W."/>
            <person name="Wong F.-L."/>
            <person name="Chan T.-F."/>
            <person name="Lam H.-M."/>
        </authorList>
    </citation>
    <scope>NUCLEOTIDE SEQUENCE [LARGE SCALE GENOMIC DNA]</scope>
    <source>
        <strain evidence="3">cv. W05</strain>
        <tissue evidence="2">Hypocotyl of etiolated seedlings</tissue>
    </source>
</reference>
<keyword evidence="3" id="KW-1185">Reference proteome</keyword>
<accession>A0A445FU98</accession>
<feature type="region of interest" description="Disordered" evidence="1">
    <location>
        <begin position="1"/>
        <end position="20"/>
    </location>
</feature>
<gene>
    <name evidence="2" type="ORF">D0Y65_048811</name>
</gene>
<evidence type="ECO:0000313" key="3">
    <source>
        <dbReference type="Proteomes" id="UP000289340"/>
    </source>
</evidence>
<proteinExistence type="predicted"/>
<name>A0A445FU98_GLYSO</name>
<protein>
    <submittedName>
        <fullName evidence="2">Uncharacterized protein</fullName>
    </submittedName>
</protein>
<feature type="region of interest" description="Disordered" evidence="1">
    <location>
        <begin position="61"/>
        <end position="80"/>
    </location>
</feature>